<keyword evidence="2" id="KW-1185">Reference proteome</keyword>
<evidence type="ECO:0000313" key="2">
    <source>
        <dbReference type="Proteomes" id="UP001160334"/>
    </source>
</evidence>
<comment type="caution">
    <text evidence="1">The sequence shown here is derived from an EMBL/GenBank/DDBJ whole genome shotgun (WGS) entry which is preliminary data.</text>
</comment>
<name>A0ABT6MG95_9NOCA</name>
<evidence type="ECO:0000313" key="1">
    <source>
        <dbReference type="EMBL" id="MDH6282816.1"/>
    </source>
</evidence>
<sequence length="80" mass="8985">MGLVDDIRNASVKRVIPCKTGVWFSEQPEEVRQAAEKYLADGLPASELHRNCVRYGCPASETTFRAHCHRRCSCYIGGDK</sequence>
<reference evidence="1 2" key="1">
    <citation type="submission" date="2023-04" db="EMBL/GenBank/DDBJ databases">
        <title>Forest soil microbial communities from Buena Vista Peninsula, Colon Province, Panama.</title>
        <authorList>
            <person name="Bouskill N."/>
        </authorList>
    </citation>
    <scope>NUCLEOTIDE SEQUENCE [LARGE SCALE GENOMIC DNA]</scope>
    <source>
        <strain evidence="1 2">CFH S0262</strain>
    </source>
</reference>
<dbReference type="Proteomes" id="UP001160334">
    <property type="component" value="Unassembled WGS sequence"/>
</dbReference>
<dbReference type="EMBL" id="JARXVC010000011">
    <property type="protein sequence ID" value="MDH6282816.1"/>
    <property type="molecule type" value="Genomic_DNA"/>
</dbReference>
<gene>
    <name evidence="1" type="ORF">M2280_004053</name>
</gene>
<proteinExistence type="predicted"/>
<accession>A0ABT6MG95</accession>
<organism evidence="1 2">
    <name type="scientific">Prescottella agglutinans</name>
    <dbReference type="NCBI Taxonomy" id="1644129"/>
    <lineage>
        <taxon>Bacteria</taxon>
        <taxon>Bacillati</taxon>
        <taxon>Actinomycetota</taxon>
        <taxon>Actinomycetes</taxon>
        <taxon>Mycobacteriales</taxon>
        <taxon>Nocardiaceae</taxon>
        <taxon>Prescottella</taxon>
    </lineage>
</organism>
<protein>
    <submittedName>
        <fullName evidence="1">Uncharacterized protein</fullName>
    </submittedName>
</protein>